<comment type="caution">
    <text evidence="1">The sequence shown here is derived from an EMBL/GenBank/DDBJ whole genome shotgun (WGS) entry which is preliminary data.</text>
</comment>
<evidence type="ECO:0000313" key="1">
    <source>
        <dbReference type="EMBL" id="KLV05291.1"/>
    </source>
</evidence>
<dbReference type="OrthoDB" id="5917620at2"/>
<accession>A0A0J1H0D8</accession>
<dbReference type="PATRIC" id="fig|320778.3.peg.4680"/>
<dbReference type="EMBL" id="LDOU01000026">
    <property type="protein sequence ID" value="KLV05291.1"/>
    <property type="molecule type" value="Genomic_DNA"/>
</dbReference>
<name>A0A0J1H0D8_9GAMM</name>
<proteinExistence type="predicted"/>
<reference evidence="1 2" key="1">
    <citation type="submission" date="2015-05" db="EMBL/GenBank/DDBJ databases">
        <title>Photobacterium galathea sp. nov.</title>
        <authorList>
            <person name="Machado H."/>
            <person name="Gram L."/>
        </authorList>
    </citation>
    <scope>NUCLEOTIDE SEQUENCE [LARGE SCALE GENOMIC DNA]</scope>
    <source>
        <strain evidence="1 2">DSM 22954</strain>
    </source>
</reference>
<protein>
    <submittedName>
        <fullName evidence="1">Uncharacterized protein</fullName>
    </submittedName>
</protein>
<organism evidence="1 2">
    <name type="scientific">Photobacterium ganghwense</name>
    <dbReference type="NCBI Taxonomy" id="320778"/>
    <lineage>
        <taxon>Bacteria</taxon>
        <taxon>Pseudomonadati</taxon>
        <taxon>Pseudomonadota</taxon>
        <taxon>Gammaproteobacteria</taxon>
        <taxon>Vibrionales</taxon>
        <taxon>Vibrionaceae</taxon>
        <taxon>Photobacterium</taxon>
    </lineage>
</organism>
<dbReference type="Proteomes" id="UP000035909">
    <property type="component" value="Unassembled WGS sequence"/>
</dbReference>
<gene>
    <name evidence="1" type="ORF">ABT57_21805</name>
</gene>
<dbReference type="InterPro" id="IPR050010">
    <property type="entry name" value="ETEC_3214_dom"/>
</dbReference>
<dbReference type="RefSeq" id="WP_047887375.1">
    <property type="nucleotide sequence ID" value="NZ_CP071325.1"/>
</dbReference>
<keyword evidence="2" id="KW-1185">Reference proteome</keyword>
<sequence>MQSEELATDSNNPTVWIKMQSIAVTVVAIMLSLGQWNDTKDAIETVYESVVTNFTHQVEYEQLSQLKVGQTYEYVQSFMGVPVASKPSRLQPGIHYYYYGTDKYLLSVIVEGERVSGYSITALTDDFAMAIPYTDMVLTESPLSEYSPEYENYLTDFGNINYYAEVNTLGRSALFYNLLLATVDYGEMLPGVKEKIQSLNYQLNLGEDVMENDMEIIRQSQPNMFALSETSPEIMIESMLTRYEFVAFFK</sequence>
<evidence type="ECO:0000313" key="2">
    <source>
        <dbReference type="Proteomes" id="UP000035909"/>
    </source>
</evidence>
<dbReference type="AlphaFoldDB" id="A0A0J1H0D8"/>
<dbReference type="NCBIfam" id="NF043066">
    <property type="entry name" value="ETEC_3214_dom"/>
    <property type="match status" value="1"/>
</dbReference>